<comment type="similarity">
    <text evidence="3">Belongs to the TRAFAC class myosin-kinesin ATPase superfamily. Kinesin family.</text>
</comment>
<dbReference type="Proteomes" id="UP000192578">
    <property type="component" value="Unassembled WGS sequence"/>
</dbReference>
<evidence type="ECO:0000256" key="3">
    <source>
        <dbReference type="PROSITE-ProRule" id="PRU00283"/>
    </source>
</evidence>
<evidence type="ECO:0000313" key="6">
    <source>
        <dbReference type="Proteomes" id="UP000192578"/>
    </source>
</evidence>
<proteinExistence type="inferred from homology"/>
<dbReference type="GO" id="GO:0008017">
    <property type="term" value="F:microtubule binding"/>
    <property type="evidence" value="ECO:0007669"/>
    <property type="project" value="InterPro"/>
</dbReference>
<dbReference type="SUPFAM" id="SSF52540">
    <property type="entry name" value="P-loop containing nucleoside triphosphate hydrolases"/>
    <property type="match status" value="1"/>
</dbReference>
<organism evidence="5 6">
    <name type="scientific">Hypsibius exemplaris</name>
    <name type="common">Freshwater tardigrade</name>
    <dbReference type="NCBI Taxonomy" id="2072580"/>
    <lineage>
        <taxon>Eukaryota</taxon>
        <taxon>Metazoa</taxon>
        <taxon>Ecdysozoa</taxon>
        <taxon>Tardigrada</taxon>
        <taxon>Eutardigrada</taxon>
        <taxon>Parachela</taxon>
        <taxon>Hypsibioidea</taxon>
        <taxon>Hypsibiidae</taxon>
        <taxon>Hypsibius</taxon>
    </lineage>
</organism>
<evidence type="ECO:0000256" key="1">
    <source>
        <dbReference type="ARBA" id="ARBA00022741"/>
    </source>
</evidence>
<dbReference type="InterPro" id="IPR036961">
    <property type="entry name" value="Kinesin_motor_dom_sf"/>
</dbReference>
<keyword evidence="2" id="KW-0067">ATP-binding</keyword>
<dbReference type="GO" id="GO:0005524">
    <property type="term" value="F:ATP binding"/>
    <property type="evidence" value="ECO:0007669"/>
    <property type="project" value="UniProtKB-KW"/>
</dbReference>
<keyword evidence="1" id="KW-0547">Nucleotide-binding</keyword>
<evidence type="ECO:0000313" key="5">
    <source>
        <dbReference type="EMBL" id="OWA50850.1"/>
    </source>
</evidence>
<sequence>MLHVAPRLIEVPVCSAIDAYHVMGFAQKNLHVATTELSDSSSRGHSIFTVKLVKVPSSGTDAFVTQ</sequence>
<dbReference type="GO" id="GO:0007018">
    <property type="term" value="P:microtubule-based movement"/>
    <property type="evidence" value="ECO:0007669"/>
    <property type="project" value="InterPro"/>
</dbReference>
<reference evidence="6" key="1">
    <citation type="submission" date="2017-01" db="EMBL/GenBank/DDBJ databases">
        <title>Comparative genomics of anhydrobiosis in the tardigrade Hypsibius dujardini.</title>
        <authorList>
            <person name="Yoshida Y."/>
            <person name="Koutsovoulos G."/>
            <person name="Laetsch D."/>
            <person name="Stevens L."/>
            <person name="Kumar S."/>
            <person name="Horikawa D."/>
            <person name="Ishino K."/>
            <person name="Komine S."/>
            <person name="Tomita M."/>
            <person name="Blaxter M."/>
            <person name="Arakawa K."/>
        </authorList>
    </citation>
    <scope>NUCLEOTIDE SEQUENCE [LARGE SCALE GENOMIC DNA]</scope>
    <source>
        <strain evidence="6">Z151</strain>
    </source>
</reference>
<dbReference type="EMBL" id="MTYJ01000206">
    <property type="protein sequence ID" value="OWA50850.1"/>
    <property type="molecule type" value="Genomic_DNA"/>
</dbReference>
<dbReference type="Pfam" id="PF00225">
    <property type="entry name" value="Kinesin"/>
    <property type="match status" value="1"/>
</dbReference>
<feature type="domain" description="Kinesin motor" evidence="4">
    <location>
        <begin position="1"/>
        <end position="66"/>
    </location>
</feature>
<comment type="caution">
    <text evidence="3">Lacks conserved residue(s) required for the propagation of feature annotation.</text>
</comment>
<accession>A0A9X6NAU3</accession>
<dbReference type="AlphaFoldDB" id="A0A9X6NAU3"/>
<protein>
    <recommendedName>
        <fullName evidence="4">Kinesin motor domain-containing protein</fullName>
    </recommendedName>
</protein>
<dbReference type="PROSITE" id="PS50067">
    <property type="entry name" value="KINESIN_MOTOR_2"/>
    <property type="match status" value="1"/>
</dbReference>
<name>A0A9X6NAU3_HYPEX</name>
<keyword evidence="6" id="KW-1185">Reference proteome</keyword>
<dbReference type="Gene3D" id="3.40.850.10">
    <property type="entry name" value="Kinesin motor domain"/>
    <property type="match status" value="1"/>
</dbReference>
<gene>
    <name evidence="5" type="ORF">BV898_15354</name>
</gene>
<comment type="caution">
    <text evidence="5">The sequence shown here is derived from an EMBL/GenBank/DDBJ whole genome shotgun (WGS) entry which is preliminary data.</text>
</comment>
<dbReference type="InterPro" id="IPR027417">
    <property type="entry name" value="P-loop_NTPase"/>
</dbReference>
<evidence type="ECO:0000259" key="4">
    <source>
        <dbReference type="PROSITE" id="PS50067"/>
    </source>
</evidence>
<dbReference type="InterPro" id="IPR001752">
    <property type="entry name" value="Kinesin_motor_dom"/>
</dbReference>
<evidence type="ECO:0000256" key="2">
    <source>
        <dbReference type="ARBA" id="ARBA00022840"/>
    </source>
</evidence>
<dbReference type="OrthoDB" id="2403182at2759"/>
<dbReference type="GO" id="GO:0003777">
    <property type="term" value="F:microtubule motor activity"/>
    <property type="evidence" value="ECO:0007669"/>
    <property type="project" value="InterPro"/>
</dbReference>